<gene>
    <name evidence="1" type="ORF">PECAL_4P12240</name>
</gene>
<name>A0A8J2SW27_9STRA</name>
<proteinExistence type="predicted"/>
<evidence type="ECO:0000313" key="1">
    <source>
        <dbReference type="EMBL" id="CAH0373969.1"/>
    </source>
</evidence>
<organism evidence="1 2">
    <name type="scientific">Pelagomonas calceolata</name>
    <dbReference type="NCBI Taxonomy" id="35677"/>
    <lineage>
        <taxon>Eukaryota</taxon>
        <taxon>Sar</taxon>
        <taxon>Stramenopiles</taxon>
        <taxon>Ochrophyta</taxon>
        <taxon>Pelagophyceae</taxon>
        <taxon>Pelagomonadales</taxon>
        <taxon>Pelagomonadaceae</taxon>
        <taxon>Pelagomonas</taxon>
    </lineage>
</organism>
<dbReference type="Proteomes" id="UP000789595">
    <property type="component" value="Unassembled WGS sequence"/>
</dbReference>
<dbReference type="AlphaFoldDB" id="A0A8J2SW27"/>
<sequence length="304" mass="33104">MTRYLPRRRLGLGLRGLGVAAGAGRARRGRRRRRLFARAHGLRLPDVVPRPLLPRRQRVVAVARRVRQPRDVAHLAAQPVAPLLLLVGEWRHFVGLGHDVVRRAIIHNTLARDETLLFHVAGPHVYYFFQSYLRDAVAPISHAALEAQAMLERLLEGHGNNLSVEVSPDKVALGRVVARLRRAVRELARDLVSIFIAAPRALEGLLAVRRLAFRRLGDEVAPRVAPDGLLAVGPARQVAAARGLLRRREVAEGDHGLLGCGCSGFSGGARQPGAAMRSRGSAAAARSVRVVVIARFAAGEPAKH</sequence>
<feature type="non-terminal residue" evidence="1">
    <location>
        <position position="304"/>
    </location>
</feature>
<comment type="caution">
    <text evidence="1">The sequence shown here is derived from an EMBL/GenBank/DDBJ whole genome shotgun (WGS) entry which is preliminary data.</text>
</comment>
<dbReference type="EMBL" id="CAKKNE010000004">
    <property type="protein sequence ID" value="CAH0373969.1"/>
    <property type="molecule type" value="Genomic_DNA"/>
</dbReference>
<keyword evidence="2" id="KW-1185">Reference proteome</keyword>
<protein>
    <submittedName>
        <fullName evidence="1">Uncharacterized protein</fullName>
    </submittedName>
</protein>
<accession>A0A8J2SW27</accession>
<evidence type="ECO:0000313" key="2">
    <source>
        <dbReference type="Proteomes" id="UP000789595"/>
    </source>
</evidence>
<reference evidence="1" key="1">
    <citation type="submission" date="2021-11" db="EMBL/GenBank/DDBJ databases">
        <authorList>
            <consortium name="Genoscope - CEA"/>
            <person name="William W."/>
        </authorList>
    </citation>
    <scope>NUCLEOTIDE SEQUENCE</scope>
</reference>